<accession>A0A1B0DHR1</accession>
<feature type="compositionally biased region" description="Basic and acidic residues" evidence="1">
    <location>
        <begin position="917"/>
        <end position="928"/>
    </location>
</feature>
<dbReference type="Gene3D" id="3.30.710.10">
    <property type="entry name" value="Potassium Channel Kv1.1, Chain A"/>
    <property type="match status" value="1"/>
</dbReference>
<feature type="region of interest" description="Disordered" evidence="1">
    <location>
        <begin position="947"/>
        <end position="969"/>
    </location>
</feature>
<dbReference type="InterPro" id="IPR000210">
    <property type="entry name" value="BTB/POZ_dom"/>
</dbReference>
<feature type="compositionally biased region" description="Polar residues" evidence="1">
    <location>
        <begin position="381"/>
        <end position="392"/>
    </location>
</feature>
<dbReference type="VEuPathDB" id="VectorBase:PPAPM1_001198"/>
<feature type="compositionally biased region" description="Polar residues" evidence="1">
    <location>
        <begin position="442"/>
        <end position="451"/>
    </location>
</feature>
<feature type="compositionally biased region" description="Basic and acidic residues" evidence="1">
    <location>
        <begin position="897"/>
        <end position="909"/>
    </location>
</feature>
<feature type="compositionally biased region" description="Basic residues" evidence="1">
    <location>
        <begin position="1013"/>
        <end position="1022"/>
    </location>
</feature>
<feature type="region of interest" description="Disordered" evidence="1">
    <location>
        <begin position="1150"/>
        <end position="1186"/>
    </location>
</feature>
<reference evidence="2" key="1">
    <citation type="submission" date="2022-08" db="UniProtKB">
        <authorList>
            <consortium name="EnsemblMetazoa"/>
        </authorList>
    </citation>
    <scope>IDENTIFICATION</scope>
    <source>
        <strain evidence="2">Israel</strain>
    </source>
</reference>
<feature type="compositionally biased region" description="Basic and acidic residues" evidence="1">
    <location>
        <begin position="1150"/>
        <end position="1164"/>
    </location>
</feature>
<dbReference type="VEuPathDB" id="VectorBase:PPAPM1_007079"/>
<protein>
    <submittedName>
        <fullName evidence="2">Uncharacterized protein</fullName>
    </submittedName>
</protein>
<evidence type="ECO:0000313" key="3">
    <source>
        <dbReference type="Proteomes" id="UP000092462"/>
    </source>
</evidence>
<dbReference type="EMBL" id="AJVK01015395">
    <property type="status" value="NOT_ANNOTATED_CDS"/>
    <property type="molecule type" value="Genomic_DNA"/>
</dbReference>
<name>A0A1B0DHR1_PHLPP</name>
<feature type="region of interest" description="Disordered" evidence="1">
    <location>
        <begin position="872"/>
        <end position="928"/>
    </location>
</feature>
<feature type="region of interest" description="Disordered" evidence="1">
    <location>
        <begin position="775"/>
        <end position="819"/>
    </location>
</feature>
<dbReference type="InterPro" id="IPR011333">
    <property type="entry name" value="SKP1/BTB/POZ_sf"/>
</dbReference>
<dbReference type="SUPFAM" id="SSF54695">
    <property type="entry name" value="POZ domain"/>
    <property type="match status" value="1"/>
</dbReference>
<dbReference type="SMART" id="SM00225">
    <property type="entry name" value="BTB"/>
    <property type="match status" value="1"/>
</dbReference>
<dbReference type="InterPro" id="IPR051481">
    <property type="entry name" value="BTB-POZ/Galectin-3-binding"/>
</dbReference>
<feature type="compositionally biased region" description="Low complexity" evidence="1">
    <location>
        <begin position="402"/>
        <end position="428"/>
    </location>
</feature>
<feature type="compositionally biased region" description="Polar residues" evidence="1">
    <location>
        <begin position="649"/>
        <end position="678"/>
    </location>
</feature>
<organism evidence="2 3">
    <name type="scientific">Phlebotomus papatasi</name>
    <name type="common">Sandfly</name>
    <dbReference type="NCBI Taxonomy" id="29031"/>
    <lineage>
        <taxon>Eukaryota</taxon>
        <taxon>Metazoa</taxon>
        <taxon>Ecdysozoa</taxon>
        <taxon>Arthropoda</taxon>
        <taxon>Hexapoda</taxon>
        <taxon>Insecta</taxon>
        <taxon>Pterygota</taxon>
        <taxon>Neoptera</taxon>
        <taxon>Endopterygota</taxon>
        <taxon>Diptera</taxon>
        <taxon>Nematocera</taxon>
        <taxon>Psychodoidea</taxon>
        <taxon>Psychodidae</taxon>
        <taxon>Phlebotomus</taxon>
        <taxon>Phlebotomus</taxon>
    </lineage>
</organism>
<dbReference type="PANTHER" id="PTHR24410:SF46">
    <property type="entry name" value="SERINE-ENRICHED PROTEIN"/>
    <property type="match status" value="1"/>
</dbReference>
<feature type="compositionally biased region" description="Basic residues" evidence="1">
    <location>
        <begin position="331"/>
        <end position="340"/>
    </location>
</feature>
<dbReference type="SMART" id="SM00875">
    <property type="entry name" value="BACK"/>
    <property type="match status" value="1"/>
</dbReference>
<dbReference type="PANTHER" id="PTHR24410">
    <property type="entry name" value="HL07962P-RELATED"/>
    <property type="match status" value="1"/>
</dbReference>
<feature type="region of interest" description="Disordered" evidence="1">
    <location>
        <begin position="319"/>
        <end position="538"/>
    </location>
</feature>
<dbReference type="CDD" id="cd18294">
    <property type="entry name" value="BTB_POZ_BTBD19"/>
    <property type="match status" value="1"/>
</dbReference>
<dbReference type="VEuPathDB" id="VectorBase:PPAI007695"/>
<dbReference type="Proteomes" id="UP000092462">
    <property type="component" value="Unassembled WGS sequence"/>
</dbReference>
<feature type="compositionally biased region" description="Polar residues" evidence="1">
    <location>
        <begin position="1108"/>
        <end position="1120"/>
    </location>
</feature>
<feature type="compositionally biased region" description="Low complexity" evidence="1">
    <location>
        <begin position="1032"/>
        <end position="1052"/>
    </location>
</feature>
<feature type="region of interest" description="Disordered" evidence="1">
    <location>
        <begin position="1104"/>
        <end position="1136"/>
    </location>
</feature>
<dbReference type="Pfam" id="PF07707">
    <property type="entry name" value="BACK"/>
    <property type="match status" value="1"/>
</dbReference>
<proteinExistence type="predicted"/>
<feature type="compositionally biased region" description="Basic residues" evidence="1">
    <location>
        <begin position="1165"/>
        <end position="1178"/>
    </location>
</feature>
<keyword evidence="3" id="KW-1185">Reference proteome</keyword>
<feature type="region of interest" description="Disordered" evidence="1">
    <location>
        <begin position="641"/>
        <end position="678"/>
    </location>
</feature>
<dbReference type="AlphaFoldDB" id="A0A1B0DHR1"/>
<feature type="region of interest" description="Disordered" evidence="1">
    <location>
        <begin position="592"/>
        <end position="613"/>
    </location>
</feature>
<dbReference type="PROSITE" id="PS50097">
    <property type="entry name" value="BTB"/>
    <property type="match status" value="1"/>
</dbReference>
<feature type="compositionally biased region" description="Basic and acidic residues" evidence="1">
    <location>
        <begin position="599"/>
        <end position="613"/>
    </location>
</feature>
<dbReference type="CDD" id="cd18507">
    <property type="entry name" value="BACK_GPRS_like"/>
    <property type="match status" value="1"/>
</dbReference>
<feature type="compositionally biased region" description="Low complexity" evidence="1">
    <location>
        <begin position="354"/>
        <end position="368"/>
    </location>
</feature>
<feature type="compositionally biased region" description="Basic and acidic residues" evidence="1">
    <location>
        <begin position="523"/>
        <end position="538"/>
    </location>
</feature>
<dbReference type="Pfam" id="PF00651">
    <property type="entry name" value="BTB"/>
    <property type="match status" value="2"/>
</dbReference>
<sequence>MTAASFPEAYPSTSAACGYFESDLSIFENKSGLAEDMKFLASMPELCDVTFLVGETREPVCAVKAVLASRSRVFQKLLYQAPSPQRRKEPPQRENKLRLFLKRSSEPLLNLQNAAQQPTGHQHQTLIIEEFEPDVFRQLIEYIHTGGVTLQPRTLLGVMNAADYYGLEELRKACAGFVQYCINVDTVCALLASAERYIQYKCTKNLVQKVLEFVDEHGNEVLNLGSFTLLPQHVVRLILAREELRADEFTKFQAALMWSKKYCDNNPINPLKEVLGNFLEYIQFHKIPANVLMREIHPLGLVPYSIIMNALAFQADPASVDPGKLSPNSSRVRRARHAKGRSMSVQSSLDPYGSNTTLSSTGSTKSQSFRTRRSPSERKGSSSAFAPTSGQLNLAIERVGSRRSPSGPSPHDSKSPSSTSQKSPMSLSRQNTVRQSHRRKNSMTASLNLQGRRSPCGTAPEQRSPQGRRSPVFLSYEQSRSGHRSPTDRRSPTSSIHVQQQSGHRSPIDYEKRSPISGVAPPLDRKMSGGISPDERRTSLQQSLILGRRSPIGFSQGMMIPLTPSRSPTLPIPPITISNPSETIAIIQRQIDSTVESSADEKSPPPVERKEKTSVMREILAFVRKPSKKVTTRTSRFAAAFSRAESTSGSPLLRQSTFSSAPTASSRAAKSAVTKQMSEVSLEPKMSQRFKNLAYTTKLSLRLRRSDTGSKGKDMKKSSGEEASDVESITDVRAVEKLGTKPSLSSTNGGLSFELENVYFEKVGDSYIKHEQIREETLEESSPVKSVSSGEKRTAEGTLEPQRIGMSGKSPLEEETERIEELKRSLLSLLPPVEGSVDDATQDTTEAVPEFTLEKPQVPATTKMQCPTFEIEPPSRRASFDPPRSPYLENLRSPGARGDDASGVRRDSGADSFEIVDTDRNRESSFEDRYSSIDTSFDISRYHSTSYEDQTSSFEMMEATPGDKRSPYDLRKSSIELVDVETFQQRSGGSSDGRKSSLETHFDYTLPHGMAKHFHSRKHYHQQRAAMPRPRSPLSQQTSSNYSSRDSYDSASEPLAQKRLSGSRSPFADPTRQHFPLPARSPCTGVDGEPFLCMDHRCAAIFEPRPPRTSSPYLTTSSGSEFEPPSPRRASSVSPKHTFTFRIVLKKVESSPDDLCPTREPRRSRVDRHKRRDSRRKRLMDTGKSF</sequence>
<dbReference type="InterPro" id="IPR011705">
    <property type="entry name" value="BACK"/>
</dbReference>
<feature type="compositionally biased region" description="Basic and acidic residues" evidence="1">
    <location>
        <begin position="704"/>
        <end position="720"/>
    </location>
</feature>
<dbReference type="EnsemblMetazoa" id="PPAI007695-RA">
    <property type="protein sequence ID" value="PPAI007695-PA"/>
    <property type="gene ID" value="PPAI007695"/>
</dbReference>
<feature type="region of interest" description="Disordered" evidence="1">
    <location>
        <begin position="704"/>
        <end position="727"/>
    </location>
</feature>
<feature type="region of interest" description="Disordered" evidence="1">
    <location>
        <begin position="1013"/>
        <end position="1081"/>
    </location>
</feature>
<evidence type="ECO:0000313" key="2">
    <source>
        <dbReference type="EnsemblMetazoa" id="PPAI007695-PA"/>
    </source>
</evidence>
<evidence type="ECO:0000256" key="1">
    <source>
        <dbReference type="SAM" id="MobiDB-lite"/>
    </source>
</evidence>
<dbReference type="Gene3D" id="1.25.40.420">
    <property type="match status" value="1"/>
</dbReference>
<dbReference type="EMBL" id="AJVK01015394">
    <property type="status" value="NOT_ANNOTATED_CDS"/>
    <property type="molecule type" value="Genomic_DNA"/>
</dbReference>